<evidence type="ECO:0000313" key="5">
    <source>
        <dbReference type="EMBL" id="GHF90016.1"/>
    </source>
</evidence>
<dbReference type="InterPro" id="IPR004843">
    <property type="entry name" value="Calcineurin-like_PHP"/>
</dbReference>
<feature type="signal peptide" evidence="2">
    <location>
        <begin position="1"/>
        <end position="17"/>
    </location>
</feature>
<dbReference type="SUPFAM" id="SSF49363">
    <property type="entry name" value="Purple acid phosphatase, N-terminal domain"/>
    <property type="match status" value="1"/>
</dbReference>
<evidence type="ECO:0000259" key="4">
    <source>
        <dbReference type="Pfam" id="PF16656"/>
    </source>
</evidence>
<sequence length="471" mass="53621">MKVILLFFLVLSLPTMANTPLWQQASEYPDRVTLHPTADPSRGFSVNWRTSEQVELAVAQIVQASAAARFDLNATTVKAKSQYFNPSTNKLGADSYRYQFNQSLPAVRYHQVTFDQLKPDTAYLYRVRGSEGKWSQWFHAKTASGLTSATTKFLYFGDAQNGMRDFWPAMLRKGTKHMPDADFALYAGDLVDHGERDQEWAQWYSAGKAVYAETPVVPVVGNHEFAHKQYAANNKQWLLSDFWRAQFALPENKELPESLQETTYVLHYPNVDVFVLNTEARHDKKVFNQQAQWLTKLLSNSHAKWKVLAFHHPIFSNCGMPLGTKGQDEPQIREVLLPIIKKYQIDLVLQGHDHAYSRGSIAGKNNDTVNSVFVTATSSPKAYPVKSMLWQEYQSYQVSLQRVGENTPTYQTLIIDNQSLKFAAYALTGELYDAFKLTKSTAGNLMMVPGNLMPERRFTNTEPYVNHNTLY</sequence>
<evidence type="ECO:0000256" key="2">
    <source>
        <dbReference type="SAM" id="SignalP"/>
    </source>
</evidence>
<feature type="chain" id="PRO_5036926647" evidence="2">
    <location>
        <begin position="18"/>
        <end position="471"/>
    </location>
</feature>
<dbReference type="AlphaFoldDB" id="A0A919BGB5"/>
<dbReference type="Proteomes" id="UP000623842">
    <property type="component" value="Unassembled WGS sequence"/>
</dbReference>
<evidence type="ECO:0000259" key="3">
    <source>
        <dbReference type="Pfam" id="PF00149"/>
    </source>
</evidence>
<dbReference type="InterPro" id="IPR015914">
    <property type="entry name" value="PAPs_N"/>
</dbReference>
<feature type="domain" description="Purple acid phosphatase N-terminal" evidence="4">
    <location>
        <begin position="29"/>
        <end position="142"/>
    </location>
</feature>
<dbReference type="InterPro" id="IPR039331">
    <property type="entry name" value="PAPs-like"/>
</dbReference>
<reference evidence="5" key="2">
    <citation type="submission" date="2020-09" db="EMBL/GenBank/DDBJ databases">
        <authorList>
            <person name="Sun Q."/>
            <person name="Kim S."/>
        </authorList>
    </citation>
    <scope>NUCLEOTIDE SEQUENCE</scope>
    <source>
        <strain evidence="5">KCTC 42731</strain>
    </source>
</reference>
<dbReference type="Pfam" id="PF00149">
    <property type="entry name" value="Metallophos"/>
    <property type="match status" value="1"/>
</dbReference>
<accession>A0A919BGB5</accession>
<dbReference type="InterPro" id="IPR029052">
    <property type="entry name" value="Metallo-depent_PP-like"/>
</dbReference>
<keyword evidence="6" id="KW-1185">Reference proteome</keyword>
<dbReference type="InterPro" id="IPR008963">
    <property type="entry name" value="Purple_acid_Pase-like_N"/>
</dbReference>
<dbReference type="Pfam" id="PF16656">
    <property type="entry name" value="Pur_ac_phosph_N"/>
    <property type="match status" value="1"/>
</dbReference>
<dbReference type="SUPFAM" id="SSF56300">
    <property type="entry name" value="Metallo-dependent phosphatases"/>
    <property type="match status" value="1"/>
</dbReference>
<keyword evidence="1 2" id="KW-0732">Signal</keyword>
<dbReference type="GO" id="GO:0003993">
    <property type="term" value="F:acid phosphatase activity"/>
    <property type="evidence" value="ECO:0007669"/>
    <property type="project" value="InterPro"/>
</dbReference>
<dbReference type="Gene3D" id="3.60.21.10">
    <property type="match status" value="1"/>
</dbReference>
<dbReference type="PANTHER" id="PTHR22953:SF153">
    <property type="entry name" value="PURPLE ACID PHOSPHATASE"/>
    <property type="match status" value="1"/>
</dbReference>
<proteinExistence type="predicted"/>
<evidence type="ECO:0000313" key="6">
    <source>
        <dbReference type="Proteomes" id="UP000623842"/>
    </source>
</evidence>
<evidence type="ECO:0000256" key="1">
    <source>
        <dbReference type="ARBA" id="ARBA00022729"/>
    </source>
</evidence>
<dbReference type="RefSeq" id="WP_189769328.1">
    <property type="nucleotide sequence ID" value="NZ_BNCK01000003.1"/>
</dbReference>
<dbReference type="PANTHER" id="PTHR22953">
    <property type="entry name" value="ACID PHOSPHATASE RELATED"/>
    <property type="match status" value="1"/>
</dbReference>
<dbReference type="Gene3D" id="2.60.40.380">
    <property type="entry name" value="Purple acid phosphatase-like, N-terminal"/>
    <property type="match status" value="1"/>
</dbReference>
<protein>
    <submittedName>
        <fullName evidence="5">Phosphoesterase</fullName>
    </submittedName>
</protein>
<organism evidence="5 6">
    <name type="scientific">Thalassotalea marina</name>
    <dbReference type="NCBI Taxonomy" id="1673741"/>
    <lineage>
        <taxon>Bacteria</taxon>
        <taxon>Pseudomonadati</taxon>
        <taxon>Pseudomonadota</taxon>
        <taxon>Gammaproteobacteria</taxon>
        <taxon>Alteromonadales</taxon>
        <taxon>Colwelliaceae</taxon>
        <taxon>Thalassotalea</taxon>
    </lineage>
</organism>
<gene>
    <name evidence="5" type="ORF">GCM10017161_17500</name>
</gene>
<dbReference type="EMBL" id="BNCK01000003">
    <property type="protein sequence ID" value="GHF90016.1"/>
    <property type="molecule type" value="Genomic_DNA"/>
</dbReference>
<feature type="domain" description="Calcineurin-like phosphoesterase" evidence="3">
    <location>
        <begin position="152"/>
        <end position="356"/>
    </location>
</feature>
<reference evidence="5" key="1">
    <citation type="journal article" date="2014" name="Int. J. Syst. Evol. Microbiol.">
        <title>Complete genome sequence of Corynebacterium casei LMG S-19264T (=DSM 44701T), isolated from a smear-ripened cheese.</title>
        <authorList>
            <consortium name="US DOE Joint Genome Institute (JGI-PGF)"/>
            <person name="Walter F."/>
            <person name="Albersmeier A."/>
            <person name="Kalinowski J."/>
            <person name="Ruckert C."/>
        </authorList>
    </citation>
    <scope>NUCLEOTIDE SEQUENCE</scope>
    <source>
        <strain evidence="5">KCTC 42731</strain>
    </source>
</reference>
<dbReference type="GO" id="GO:0046872">
    <property type="term" value="F:metal ion binding"/>
    <property type="evidence" value="ECO:0007669"/>
    <property type="project" value="InterPro"/>
</dbReference>
<comment type="caution">
    <text evidence="5">The sequence shown here is derived from an EMBL/GenBank/DDBJ whole genome shotgun (WGS) entry which is preliminary data.</text>
</comment>
<name>A0A919BGB5_9GAMM</name>